<organism evidence="9 10">
    <name type="scientific">Hydrotalea sandarakina</name>
    <dbReference type="NCBI Taxonomy" id="1004304"/>
    <lineage>
        <taxon>Bacteria</taxon>
        <taxon>Pseudomonadati</taxon>
        <taxon>Bacteroidota</taxon>
        <taxon>Chitinophagia</taxon>
        <taxon>Chitinophagales</taxon>
        <taxon>Chitinophagaceae</taxon>
        <taxon>Hydrotalea</taxon>
    </lineage>
</organism>
<feature type="transmembrane region" description="Helical" evidence="8">
    <location>
        <begin position="25"/>
        <end position="44"/>
    </location>
</feature>
<comment type="similarity">
    <text evidence="7">Belongs to the glycosyltransferase 87 family.</text>
</comment>
<evidence type="ECO:0000256" key="4">
    <source>
        <dbReference type="ARBA" id="ARBA00022692"/>
    </source>
</evidence>
<dbReference type="Pfam" id="PF09594">
    <property type="entry name" value="GT87"/>
    <property type="match status" value="1"/>
</dbReference>
<feature type="transmembrane region" description="Helical" evidence="8">
    <location>
        <begin position="143"/>
        <end position="162"/>
    </location>
</feature>
<feature type="transmembrane region" description="Helical" evidence="8">
    <location>
        <begin position="294"/>
        <end position="311"/>
    </location>
</feature>
<keyword evidence="4 8" id="KW-0812">Transmembrane</keyword>
<dbReference type="OrthoDB" id="1070018at2"/>
<comment type="caution">
    <text evidence="9">The sequence shown here is derived from an EMBL/GenBank/DDBJ whole genome shotgun (WGS) entry which is preliminary data.</text>
</comment>
<keyword evidence="10" id="KW-1185">Reference proteome</keyword>
<accession>A0A2W7RLZ4</accession>
<dbReference type="GO" id="GO:0016758">
    <property type="term" value="F:hexosyltransferase activity"/>
    <property type="evidence" value="ECO:0007669"/>
    <property type="project" value="InterPro"/>
</dbReference>
<feature type="transmembrane region" description="Helical" evidence="8">
    <location>
        <begin position="271"/>
        <end position="287"/>
    </location>
</feature>
<dbReference type="InterPro" id="IPR018584">
    <property type="entry name" value="GT87"/>
</dbReference>
<feature type="transmembrane region" description="Helical" evidence="8">
    <location>
        <begin position="168"/>
        <end position="192"/>
    </location>
</feature>
<keyword evidence="2" id="KW-1003">Cell membrane</keyword>
<dbReference type="AlphaFoldDB" id="A0A2W7RLZ4"/>
<proteinExistence type="inferred from homology"/>
<dbReference type="EMBL" id="QKZV01000013">
    <property type="protein sequence ID" value="PZX59510.1"/>
    <property type="molecule type" value="Genomic_DNA"/>
</dbReference>
<evidence type="ECO:0000256" key="5">
    <source>
        <dbReference type="ARBA" id="ARBA00022989"/>
    </source>
</evidence>
<evidence type="ECO:0000256" key="7">
    <source>
        <dbReference type="ARBA" id="ARBA00024033"/>
    </source>
</evidence>
<evidence type="ECO:0000313" key="9">
    <source>
        <dbReference type="EMBL" id="PZX59510.1"/>
    </source>
</evidence>
<keyword evidence="6 8" id="KW-0472">Membrane</keyword>
<evidence type="ECO:0000256" key="1">
    <source>
        <dbReference type="ARBA" id="ARBA00004651"/>
    </source>
</evidence>
<dbReference type="GO" id="GO:0005886">
    <property type="term" value="C:plasma membrane"/>
    <property type="evidence" value="ECO:0007669"/>
    <property type="project" value="UniProtKB-SubCell"/>
</dbReference>
<protein>
    <submittedName>
        <fullName evidence="9">Uncharacterized protein DUF2029</fullName>
    </submittedName>
</protein>
<dbReference type="Proteomes" id="UP000249720">
    <property type="component" value="Unassembled WGS sequence"/>
</dbReference>
<sequence length="409" mass="47902">MESTLQKPQQPFVYQLYNQLKSNRVAIIIWFGLSLATIIIQIIGHDRFNNFQIFRYVFFHTLQQANLYLEYPQTYGDVNLYGPFFSIVIAPFAVLPKDIGAIAWVLFNTAMLYWAIRKLPIQKEGQNFILVFASVEMMNASSWVQSNAFIAACIILGFCYIWEGKDKWGLFFILVATFIKLYGVVGFAFFFFSRRKIHFIKWTIIWSILFFIAPALIAPFKFIAQSYMDWFYALSAKSAKNIRLDIQNDYQDISAMGILRRIFKINYLKDVWVLIPAVLLFVSQYLQFKNFSNLRFALYLLCSVLLFTVIFSTGSESPTYIIAFPAVCLWYWLQPKQLSTTIFFVFAFVITSFSYSDLLTPWFRESIARPYAIKALPNVIVWIILIVQIWRQQFLKISEQKLNTHLSKE</sequence>
<reference evidence="9 10" key="1">
    <citation type="submission" date="2018-06" db="EMBL/GenBank/DDBJ databases">
        <title>Genomic Encyclopedia of Archaeal and Bacterial Type Strains, Phase II (KMG-II): from individual species to whole genera.</title>
        <authorList>
            <person name="Goeker M."/>
        </authorList>
    </citation>
    <scope>NUCLEOTIDE SEQUENCE [LARGE SCALE GENOMIC DNA]</scope>
    <source>
        <strain evidence="9 10">DSM 23241</strain>
    </source>
</reference>
<evidence type="ECO:0000256" key="8">
    <source>
        <dbReference type="SAM" id="Phobius"/>
    </source>
</evidence>
<comment type="subcellular location">
    <subcellularLocation>
        <location evidence="1">Cell membrane</location>
        <topology evidence="1">Multi-pass membrane protein</topology>
    </subcellularLocation>
</comment>
<evidence type="ECO:0000256" key="2">
    <source>
        <dbReference type="ARBA" id="ARBA00022475"/>
    </source>
</evidence>
<keyword evidence="5 8" id="KW-1133">Transmembrane helix</keyword>
<gene>
    <name evidence="9" type="ORF">LX80_02757</name>
</gene>
<evidence type="ECO:0000313" key="10">
    <source>
        <dbReference type="Proteomes" id="UP000249720"/>
    </source>
</evidence>
<name>A0A2W7RLZ4_9BACT</name>
<evidence type="ECO:0000256" key="3">
    <source>
        <dbReference type="ARBA" id="ARBA00022679"/>
    </source>
</evidence>
<keyword evidence="3" id="KW-0808">Transferase</keyword>
<dbReference type="RefSeq" id="WP_111297235.1">
    <property type="nucleotide sequence ID" value="NZ_QKZV01000013.1"/>
</dbReference>
<feature type="transmembrane region" description="Helical" evidence="8">
    <location>
        <begin position="204"/>
        <end position="224"/>
    </location>
</feature>
<feature type="transmembrane region" description="Helical" evidence="8">
    <location>
        <begin position="371"/>
        <end position="390"/>
    </location>
</feature>
<feature type="transmembrane region" description="Helical" evidence="8">
    <location>
        <begin position="340"/>
        <end position="359"/>
    </location>
</feature>
<evidence type="ECO:0000256" key="6">
    <source>
        <dbReference type="ARBA" id="ARBA00023136"/>
    </source>
</evidence>